<dbReference type="PANTHER" id="PTHR43773">
    <property type="entry name" value="MAGNESIUM TRANSPORTER MGTE"/>
    <property type="match status" value="1"/>
</dbReference>
<reference evidence="12" key="1">
    <citation type="submission" date="2018-05" db="EMBL/GenBank/DDBJ databases">
        <authorList>
            <person name="Cea G.-C."/>
            <person name="William W."/>
        </authorList>
    </citation>
    <scope>NUCLEOTIDE SEQUENCE [LARGE SCALE GENOMIC DNA]</scope>
    <source>
        <strain evidence="12">DB21MT 5</strain>
    </source>
</reference>
<dbReference type="OrthoDB" id="9790355at2"/>
<evidence type="ECO:0000256" key="7">
    <source>
        <dbReference type="ARBA" id="ARBA00023136"/>
    </source>
</evidence>
<dbReference type="InterPro" id="IPR006667">
    <property type="entry name" value="SLC41_membr_dom"/>
</dbReference>
<comment type="similarity">
    <text evidence="2 9">Belongs to the SLC41A transporter family.</text>
</comment>
<sequence>MPEQMEHESTHLRLSEMNEALESGMFVHVKRMLYQTPPCDIALLLESSPPTGRKVLWRLTDSDMQGEILDELNEDAKTSILKLMDTESLVAATEGLDTDDLANVLRSLPDSIYQEVITQMDTQDRHRLETAMAYPEDTAGSIMNTDTITLRPDVTVDVILRYIRLRGELPEATDTLYVVDKDDLLIGDVPLSMLLTTDPNSVINSIMDRQAETLSANMDTSEVAKLFERHDWISAPVTDDTGKLLGRITIDDVVDIIRENAEHDMMGLAGMDDDEDTFAPVLQSTKRRTLWLGVNLIAALTAASVSNMFEATLEQLATLAILMTIVPSMGGIAGNQTLALVIRGMAVGHISDDNSRWLIGKEAMVGVLNGAIWAISIAIIVSLWKGDPSLGLIIGGAMFINMSMGGLAGVVIPLVMKKYNIDPALAGGMALTTVTDVVGLFSFLGMATLVYG</sequence>
<dbReference type="InterPro" id="IPR006669">
    <property type="entry name" value="MgtE_transporter"/>
</dbReference>
<evidence type="ECO:0000256" key="2">
    <source>
        <dbReference type="ARBA" id="ARBA00009749"/>
    </source>
</evidence>
<protein>
    <recommendedName>
        <fullName evidence="9">Magnesium transporter MgtE</fullName>
    </recommendedName>
</protein>
<keyword evidence="4 9" id="KW-0812">Transmembrane</keyword>
<keyword evidence="6 9" id="KW-1133">Transmembrane helix</keyword>
<dbReference type="EMBL" id="LS483250">
    <property type="protein sequence ID" value="SQD79697.1"/>
    <property type="molecule type" value="Genomic_DNA"/>
</dbReference>
<evidence type="ECO:0000256" key="3">
    <source>
        <dbReference type="ARBA" id="ARBA00022448"/>
    </source>
</evidence>
<proteinExistence type="inferred from homology"/>
<gene>
    <name evidence="11" type="ORF">MORIYA_3242</name>
</gene>
<feature type="domain" description="CBS" evidence="10">
    <location>
        <begin position="207"/>
        <end position="265"/>
    </location>
</feature>
<feature type="transmembrane region" description="Helical" evidence="9">
    <location>
        <begin position="363"/>
        <end position="384"/>
    </location>
</feature>
<dbReference type="NCBIfam" id="TIGR00400">
    <property type="entry name" value="mgtE"/>
    <property type="match status" value="1"/>
</dbReference>
<organism evidence="11 12">
    <name type="scientific">Moritella yayanosii</name>
    <dbReference type="NCBI Taxonomy" id="69539"/>
    <lineage>
        <taxon>Bacteria</taxon>
        <taxon>Pseudomonadati</taxon>
        <taxon>Pseudomonadota</taxon>
        <taxon>Gammaproteobacteria</taxon>
        <taxon>Alteromonadales</taxon>
        <taxon>Moritellaceae</taxon>
        <taxon>Moritella</taxon>
    </lineage>
</organism>
<dbReference type="Pfam" id="PF03448">
    <property type="entry name" value="MgtE_N"/>
    <property type="match status" value="1"/>
</dbReference>
<evidence type="ECO:0000313" key="12">
    <source>
        <dbReference type="Proteomes" id="UP000250163"/>
    </source>
</evidence>
<dbReference type="AlphaFoldDB" id="A0A330LRX5"/>
<dbReference type="Gene3D" id="1.10.357.20">
    <property type="entry name" value="SLC41 divalent cation transporters, integral membrane domain"/>
    <property type="match status" value="1"/>
</dbReference>
<dbReference type="InterPro" id="IPR036739">
    <property type="entry name" value="SLC41_membr_dom_sf"/>
</dbReference>
<dbReference type="SMART" id="SM00116">
    <property type="entry name" value="CBS"/>
    <property type="match status" value="1"/>
</dbReference>
<dbReference type="GO" id="GO:0015095">
    <property type="term" value="F:magnesium ion transmembrane transporter activity"/>
    <property type="evidence" value="ECO:0007669"/>
    <property type="project" value="UniProtKB-UniRule"/>
</dbReference>
<evidence type="ECO:0000256" key="5">
    <source>
        <dbReference type="ARBA" id="ARBA00022842"/>
    </source>
</evidence>
<keyword evidence="9" id="KW-1003">Cell membrane</keyword>
<keyword evidence="9" id="KW-0479">Metal-binding</keyword>
<keyword evidence="3 9" id="KW-0813">Transport</keyword>
<dbReference type="GO" id="GO:0046872">
    <property type="term" value="F:metal ion binding"/>
    <property type="evidence" value="ECO:0007669"/>
    <property type="project" value="UniProtKB-KW"/>
</dbReference>
<evidence type="ECO:0000256" key="4">
    <source>
        <dbReference type="ARBA" id="ARBA00022692"/>
    </source>
</evidence>
<keyword evidence="12" id="KW-1185">Reference proteome</keyword>
<comment type="subunit">
    <text evidence="9">Homodimer.</text>
</comment>
<feature type="transmembrane region" description="Helical" evidence="9">
    <location>
        <begin position="315"/>
        <end position="342"/>
    </location>
</feature>
<dbReference type="Gene3D" id="1.25.60.10">
    <property type="entry name" value="MgtE N-terminal domain-like"/>
    <property type="match status" value="1"/>
</dbReference>
<dbReference type="Gene3D" id="3.10.580.10">
    <property type="entry name" value="CBS-domain"/>
    <property type="match status" value="1"/>
</dbReference>
<comment type="subcellular location">
    <subcellularLocation>
        <location evidence="9">Cell membrane</location>
        <topology evidence="9">Multi-pass membrane protein</topology>
    </subcellularLocation>
    <subcellularLocation>
        <location evidence="1">Membrane</location>
        <topology evidence="1">Multi-pass membrane protein</topology>
    </subcellularLocation>
</comment>
<dbReference type="InterPro" id="IPR000644">
    <property type="entry name" value="CBS_dom"/>
</dbReference>
<keyword evidence="8" id="KW-0129">CBS domain</keyword>
<evidence type="ECO:0000259" key="10">
    <source>
        <dbReference type="PROSITE" id="PS51371"/>
    </source>
</evidence>
<accession>A0A330LRX5</accession>
<evidence type="ECO:0000256" key="6">
    <source>
        <dbReference type="ARBA" id="ARBA00022989"/>
    </source>
</evidence>
<dbReference type="Pfam" id="PF00571">
    <property type="entry name" value="CBS"/>
    <property type="match status" value="1"/>
</dbReference>
<keyword evidence="7 9" id="KW-0472">Membrane</keyword>
<name>A0A330LRX5_9GAMM</name>
<dbReference type="InterPro" id="IPR038076">
    <property type="entry name" value="MgtE_N_sf"/>
</dbReference>
<dbReference type="InterPro" id="IPR046342">
    <property type="entry name" value="CBS_dom_sf"/>
</dbReference>
<evidence type="ECO:0000313" key="11">
    <source>
        <dbReference type="EMBL" id="SQD79697.1"/>
    </source>
</evidence>
<dbReference type="PANTHER" id="PTHR43773:SF1">
    <property type="entry name" value="MAGNESIUM TRANSPORTER MGTE"/>
    <property type="match status" value="1"/>
</dbReference>
<dbReference type="SUPFAM" id="SSF158791">
    <property type="entry name" value="MgtE N-terminal domain-like"/>
    <property type="match status" value="1"/>
</dbReference>
<dbReference type="SMART" id="SM00924">
    <property type="entry name" value="MgtE_N"/>
    <property type="match status" value="1"/>
</dbReference>
<evidence type="ECO:0000256" key="1">
    <source>
        <dbReference type="ARBA" id="ARBA00004141"/>
    </source>
</evidence>
<dbReference type="GO" id="GO:0005886">
    <property type="term" value="C:plasma membrane"/>
    <property type="evidence" value="ECO:0007669"/>
    <property type="project" value="UniProtKB-SubCell"/>
</dbReference>
<feature type="transmembrane region" description="Helical" evidence="9">
    <location>
        <begin position="290"/>
        <end position="309"/>
    </location>
</feature>
<dbReference type="Pfam" id="PF01769">
    <property type="entry name" value="MgtE"/>
    <property type="match status" value="1"/>
</dbReference>
<feature type="transmembrane region" description="Helical" evidence="9">
    <location>
        <begin position="390"/>
        <end position="416"/>
    </location>
</feature>
<feature type="transmembrane region" description="Helical" evidence="9">
    <location>
        <begin position="428"/>
        <end position="451"/>
    </location>
</feature>
<dbReference type="InterPro" id="IPR006668">
    <property type="entry name" value="Mg_transptr_MgtE_intracell_dom"/>
</dbReference>
<keyword evidence="5 9" id="KW-0460">Magnesium</keyword>
<dbReference type="KEGG" id="mya:MORIYA_3242"/>
<dbReference type="RefSeq" id="WP_112716520.1">
    <property type="nucleotide sequence ID" value="NZ_LS483250.1"/>
</dbReference>
<dbReference type="CDD" id="cd04606">
    <property type="entry name" value="CBS_pair_Mg_transporter"/>
    <property type="match status" value="1"/>
</dbReference>
<dbReference type="PROSITE" id="PS51371">
    <property type="entry name" value="CBS"/>
    <property type="match status" value="1"/>
</dbReference>
<dbReference type="Proteomes" id="UP000250163">
    <property type="component" value="Chromosome MORIYA"/>
</dbReference>
<comment type="function">
    <text evidence="9">Acts as a magnesium transporter.</text>
</comment>
<evidence type="ECO:0000256" key="9">
    <source>
        <dbReference type="RuleBase" id="RU362011"/>
    </source>
</evidence>
<dbReference type="SUPFAM" id="SSF161093">
    <property type="entry name" value="MgtE membrane domain-like"/>
    <property type="match status" value="1"/>
</dbReference>
<dbReference type="SUPFAM" id="SSF54631">
    <property type="entry name" value="CBS-domain pair"/>
    <property type="match status" value="1"/>
</dbReference>
<evidence type="ECO:0000256" key="8">
    <source>
        <dbReference type="PROSITE-ProRule" id="PRU00703"/>
    </source>
</evidence>